<dbReference type="Proteomes" id="UP000236959">
    <property type="component" value="Unassembled WGS sequence"/>
</dbReference>
<dbReference type="Pfam" id="PF03480">
    <property type="entry name" value="DctP"/>
    <property type="match status" value="1"/>
</dbReference>
<keyword evidence="4" id="KW-1185">Reference proteome</keyword>
<sequence length="335" mass="35375">MFNQTLCRSFAGAAVAGTMAIFTIASSAQAETLKLAHWVPPAHTLTKSTIEPLKNGVEADTNGDLTIDVFPGGELGKGPLEQYVRAVQGVADIVWGLQGYTSSQFPRTMVSELPSVLPDGKAGYDILWDAYDAGQISGEFPGTVPLALWLSEPNIFIMKDRDIRKPEDLKGLKIRVSGSAAAAIIEALGATPVQMPAGEIYNSLQTGLIDGVVTGASAVADFKLDEVANSYTIGAPLGRISFYLVMNKAKYDSLSDASKKAIDDHSGRKLSASAEEGWNAKAKATVEALKATGDNTVIELSDDDIAAFGELTVPVTQKIVSEIGAEDVYATMTGQ</sequence>
<evidence type="ECO:0000313" key="3">
    <source>
        <dbReference type="EMBL" id="POF30890.1"/>
    </source>
</evidence>
<dbReference type="GO" id="GO:0055085">
    <property type="term" value="P:transmembrane transport"/>
    <property type="evidence" value="ECO:0007669"/>
    <property type="project" value="InterPro"/>
</dbReference>
<feature type="signal peptide" evidence="2">
    <location>
        <begin position="1"/>
        <end position="30"/>
    </location>
</feature>
<dbReference type="RefSeq" id="WP_103222860.1">
    <property type="nucleotide sequence ID" value="NZ_PPCN01000005.1"/>
</dbReference>
<dbReference type="Gene3D" id="3.40.190.170">
    <property type="entry name" value="Bacterial extracellular solute-binding protein, family 7"/>
    <property type="match status" value="1"/>
</dbReference>
<evidence type="ECO:0000256" key="1">
    <source>
        <dbReference type="ARBA" id="ARBA00022729"/>
    </source>
</evidence>
<dbReference type="PANTHER" id="PTHR33376:SF15">
    <property type="entry name" value="BLL6794 PROTEIN"/>
    <property type="match status" value="1"/>
</dbReference>
<dbReference type="AlphaFoldDB" id="A0A2S3UTK0"/>
<dbReference type="SUPFAM" id="SSF53850">
    <property type="entry name" value="Periplasmic binding protein-like II"/>
    <property type="match status" value="1"/>
</dbReference>
<evidence type="ECO:0000313" key="4">
    <source>
        <dbReference type="Proteomes" id="UP000236959"/>
    </source>
</evidence>
<dbReference type="PANTHER" id="PTHR33376">
    <property type="match status" value="1"/>
</dbReference>
<dbReference type="OrthoDB" id="7822595at2"/>
<dbReference type="NCBIfam" id="NF037995">
    <property type="entry name" value="TRAP_S1"/>
    <property type="match status" value="1"/>
</dbReference>
<proteinExistence type="predicted"/>
<comment type="caution">
    <text evidence="3">The sequence shown here is derived from an EMBL/GenBank/DDBJ whole genome shotgun (WGS) entry which is preliminary data.</text>
</comment>
<dbReference type="InterPro" id="IPR038404">
    <property type="entry name" value="TRAP_DctP_sf"/>
</dbReference>
<name>A0A2S3UTK0_9HYPH</name>
<gene>
    <name evidence="3" type="ORF">CLV41_10568</name>
</gene>
<reference evidence="3 4" key="1">
    <citation type="submission" date="2018-01" db="EMBL/GenBank/DDBJ databases">
        <title>Genomic Encyclopedia of Archaeal and Bacterial Type Strains, Phase II (KMG-II): from individual species to whole genera.</title>
        <authorList>
            <person name="Goeker M."/>
        </authorList>
    </citation>
    <scope>NUCLEOTIDE SEQUENCE [LARGE SCALE GENOMIC DNA]</scope>
    <source>
        <strain evidence="3 4">DSM 17023</strain>
    </source>
</reference>
<dbReference type="EMBL" id="PPCN01000005">
    <property type="protein sequence ID" value="POF30890.1"/>
    <property type="molecule type" value="Genomic_DNA"/>
</dbReference>
<dbReference type="InterPro" id="IPR018389">
    <property type="entry name" value="DctP_fam"/>
</dbReference>
<feature type="chain" id="PRO_5015759553" evidence="2">
    <location>
        <begin position="31"/>
        <end position="335"/>
    </location>
</feature>
<organism evidence="3 4">
    <name type="scientific">Roseibium marinum</name>
    <dbReference type="NCBI Taxonomy" id="281252"/>
    <lineage>
        <taxon>Bacteria</taxon>
        <taxon>Pseudomonadati</taxon>
        <taxon>Pseudomonadota</taxon>
        <taxon>Alphaproteobacteria</taxon>
        <taxon>Hyphomicrobiales</taxon>
        <taxon>Stappiaceae</taxon>
        <taxon>Roseibium</taxon>
    </lineage>
</organism>
<evidence type="ECO:0000256" key="2">
    <source>
        <dbReference type="SAM" id="SignalP"/>
    </source>
</evidence>
<dbReference type="CDD" id="cd13665">
    <property type="entry name" value="PBP2_TRAP_Dctp3_4"/>
    <property type="match status" value="1"/>
</dbReference>
<keyword evidence="1 2" id="KW-0732">Signal</keyword>
<protein>
    <submittedName>
        <fullName evidence="3">TRAP-type C4-dicarboxylate transport system substrate-binding protein</fullName>
    </submittedName>
</protein>
<accession>A0A2S3UTK0</accession>